<dbReference type="EMBL" id="JAWQEG010001614">
    <property type="protein sequence ID" value="KAK3877889.1"/>
    <property type="molecule type" value="Genomic_DNA"/>
</dbReference>
<feature type="compositionally biased region" description="Pro residues" evidence="1">
    <location>
        <begin position="211"/>
        <end position="222"/>
    </location>
</feature>
<reference evidence="2" key="1">
    <citation type="submission" date="2023-10" db="EMBL/GenBank/DDBJ databases">
        <title>Genome assemblies of two species of porcelain crab, Petrolisthes cinctipes and Petrolisthes manimaculis (Anomura: Porcellanidae).</title>
        <authorList>
            <person name="Angst P."/>
        </authorList>
    </citation>
    <scope>NUCLEOTIDE SEQUENCE</scope>
    <source>
        <strain evidence="2">PB745_01</strain>
        <tissue evidence="2">Gill</tissue>
    </source>
</reference>
<feature type="region of interest" description="Disordered" evidence="1">
    <location>
        <begin position="113"/>
        <end position="353"/>
    </location>
</feature>
<keyword evidence="3" id="KW-1185">Reference proteome</keyword>
<proteinExistence type="predicted"/>
<feature type="compositionally biased region" description="Pro residues" evidence="1">
    <location>
        <begin position="240"/>
        <end position="311"/>
    </location>
</feature>
<comment type="caution">
    <text evidence="2">The sequence shown here is derived from an EMBL/GenBank/DDBJ whole genome shotgun (WGS) entry which is preliminary data.</text>
</comment>
<gene>
    <name evidence="2" type="ORF">Pcinc_017445</name>
</gene>
<evidence type="ECO:0000256" key="1">
    <source>
        <dbReference type="SAM" id="MobiDB-lite"/>
    </source>
</evidence>
<accession>A0AAE1FP76</accession>
<name>A0AAE1FP76_PETCI</name>
<feature type="compositionally biased region" description="Basic and acidic residues" evidence="1">
    <location>
        <begin position="166"/>
        <end position="176"/>
    </location>
</feature>
<feature type="compositionally biased region" description="Polar residues" evidence="1">
    <location>
        <begin position="342"/>
        <end position="353"/>
    </location>
</feature>
<evidence type="ECO:0000313" key="2">
    <source>
        <dbReference type="EMBL" id="KAK3877889.1"/>
    </source>
</evidence>
<sequence>MFSPPRRTDGIQIRLHGLHQIERKGNGQQYPASVRISIKKPVVLFGRVVYTGKDQGRYQFKTNRTNGDWSIEDPGLAAGQGGGMSFRFRRPRYFTLPGPEPVTVLIKVVTQKTRESSSQVVGSQGTSSTDLINPFVSPNPASHNLDLINPPPVVSTNPTIPNQGREVNEDQVRQDDTSSTSDDLLPPIYTLGHPRPLPHPRQVSGHGTLIPPTPPTPTPPPTQYWIRPQTHRVNTQPLVIQPPSPHQPPYPQPPVNQPLDNQPPLPQPLVNQPPFPQPLDNQPPFPQPVDNQPPFPQPPVNQPPVNQPPFPQALYNQPPFPQPPFLPPPVIQTVPQEIGRVMNNNNNDESVKR</sequence>
<dbReference type="Proteomes" id="UP001286313">
    <property type="component" value="Unassembled WGS sequence"/>
</dbReference>
<protein>
    <submittedName>
        <fullName evidence="2">Uncharacterized protein</fullName>
    </submittedName>
</protein>
<feature type="compositionally biased region" description="Pro residues" evidence="1">
    <location>
        <begin position="318"/>
        <end position="330"/>
    </location>
</feature>
<dbReference type="AlphaFoldDB" id="A0AAE1FP76"/>
<feature type="compositionally biased region" description="Low complexity" evidence="1">
    <location>
        <begin position="116"/>
        <end position="129"/>
    </location>
</feature>
<organism evidence="2 3">
    <name type="scientific">Petrolisthes cinctipes</name>
    <name type="common">Flat porcelain crab</name>
    <dbReference type="NCBI Taxonomy" id="88211"/>
    <lineage>
        <taxon>Eukaryota</taxon>
        <taxon>Metazoa</taxon>
        <taxon>Ecdysozoa</taxon>
        <taxon>Arthropoda</taxon>
        <taxon>Crustacea</taxon>
        <taxon>Multicrustacea</taxon>
        <taxon>Malacostraca</taxon>
        <taxon>Eumalacostraca</taxon>
        <taxon>Eucarida</taxon>
        <taxon>Decapoda</taxon>
        <taxon>Pleocyemata</taxon>
        <taxon>Anomura</taxon>
        <taxon>Galatheoidea</taxon>
        <taxon>Porcellanidae</taxon>
        <taxon>Petrolisthes</taxon>
    </lineage>
</organism>
<evidence type="ECO:0000313" key="3">
    <source>
        <dbReference type="Proteomes" id="UP001286313"/>
    </source>
</evidence>